<gene>
    <name evidence="1" type="ORF">TCMB3V08_LOCUS5000</name>
</gene>
<dbReference type="EMBL" id="OE180971">
    <property type="protein sequence ID" value="CAD7572347.1"/>
    <property type="molecule type" value="Genomic_DNA"/>
</dbReference>
<protein>
    <submittedName>
        <fullName evidence="1">(California timema) hypothetical protein</fullName>
    </submittedName>
</protein>
<evidence type="ECO:0000313" key="1">
    <source>
        <dbReference type="EMBL" id="CAD7572347.1"/>
    </source>
</evidence>
<name>A0A7R9P781_TIMCA</name>
<organism evidence="1">
    <name type="scientific">Timema californicum</name>
    <name type="common">California timema</name>
    <name type="synonym">Walking stick</name>
    <dbReference type="NCBI Taxonomy" id="61474"/>
    <lineage>
        <taxon>Eukaryota</taxon>
        <taxon>Metazoa</taxon>
        <taxon>Ecdysozoa</taxon>
        <taxon>Arthropoda</taxon>
        <taxon>Hexapoda</taxon>
        <taxon>Insecta</taxon>
        <taxon>Pterygota</taxon>
        <taxon>Neoptera</taxon>
        <taxon>Polyneoptera</taxon>
        <taxon>Phasmatodea</taxon>
        <taxon>Timematodea</taxon>
        <taxon>Timematoidea</taxon>
        <taxon>Timematidae</taxon>
        <taxon>Timema</taxon>
    </lineage>
</organism>
<reference evidence="1" key="1">
    <citation type="submission" date="2020-11" db="EMBL/GenBank/DDBJ databases">
        <authorList>
            <person name="Tran Van P."/>
        </authorList>
    </citation>
    <scope>NUCLEOTIDE SEQUENCE</scope>
</reference>
<dbReference type="AlphaFoldDB" id="A0A7R9P781"/>
<proteinExistence type="predicted"/>
<accession>A0A7R9P781</accession>
<sequence>MAFCSLVLRFRFKGSVFGKSRIGNIGKERLYFEGLRMELLTGPLVDVVPVMLLLTGLLEGIISEKLCYDMFKMGLLSGPMTIWTRESIRNLWLCTPMLYHGGTTSTLLLSLTLSTLALFLQTNIPTIETALPNSLFLPVSLPLGDKETPPPPVHPTEIRTSISPSSAVELNTTSALANYATEAGDLPQKQFFRKLFSESNVTFLGTSPKRSISSLSKMALSGSAGSDAAV</sequence>